<evidence type="ECO:0000256" key="1">
    <source>
        <dbReference type="ARBA" id="ARBA00004141"/>
    </source>
</evidence>
<dbReference type="Proteomes" id="UP000193467">
    <property type="component" value="Unassembled WGS sequence"/>
</dbReference>
<comment type="subcellular location">
    <subcellularLocation>
        <location evidence="1">Membrane</location>
        <topology evidence="1">Multi-pass membrane protein</topology>
    </subcellularLocation>
</comment>
<dbReference type="PANTHER" id="PTHR13317">
    <property type="entry name" value="TRANSMEMBRANE ANTERIOR POSTERIOR TRANSFORMATION PROTEIN 1 HOMOLOG"/>
    <property type="match status" value="1"/>
</dbReference>
<evidence type="ECO:0000256" key="6">
    <source>
        <dbReference type="SAM" id="MobiDB-lite"/>
    </source>
</evidence>
<feature type="region of interest" description="Disordered" evidence="6">
    <location>
        <begin position="1"/>
        <end position="119"/>
    </location>
</feature>
<keyword evidence="4 7" id="KW-1133">Transmembrane helix</keyword>
<dbReference type="PANTHER" id="PTHR13317:SF4">
    <property type="entry name" value="TRANSMEMBRANE ANTERIOR POSTERIOR TRANSFORMATION PROTEIN 1 HOMOLOG"/>
    <property type="match status" value="1"/>
</dbReference>
<dbReference type="OrthoDB" id="29023at2759"/>
<feature type="compositionally biased region" description="Low complexity" evidence="6">
    <location>
        <begin position="34"/>
        <end position="44"/>
    </location>
</feature>
<feature type="transmembrane region" description="Helical" evidence="7">
    <location>
        <begin position="353"/>
        <end position="375"/>
    </location>
</feature>
<gene>
    <name evidence="8" type="ORF">BCR35DRAFT_322790</name>
</gene>
<feature type="compositionally biased region" description="Basic and acidic residues" evidence="6">
    <location>
        <begin position="88"/>
        <end position="106"/>
    </location>
</feature>
<keyword evidence="5 7" id="KW-0472">Membrane</keyword>
<dbReference type="Pfam" id="PF05346">
    <property type="entry name" value="DUF747"/>
    <property type="match status" value="1"/>
</dbReference>
<proteinExistence type="inferred from homology"/>
<feature type="region of interest" description="Disordered" evidence="6">
    <location>
        <begin position="148"/>
        <end position="171"/>
    </location>
</feature>
<feature type="transmembrane region" description="Helical" evidence="7">
    <location>
        <begin position="594"/>
        <end position="615"/>
    </location>
</feature>
<dbReference type="InParanoid" id="A0A1Y2D476"/>
<comment type="caution">
    <text evidence="8">The sequence shown here is derived from an EMBL/GenBank/DDBJ whole genome shotgun (WGS) entry which is preliminary data.</text>
</comment>
<organism evidence="8 9">
    <name type="scientific">Leucosporidium creatinivorum</name>
    <dbReference type="NCBI Taxonomy" id="106004"/>
    <lineage>
        <taxon>Eukaryota</taxon>
        <taxon>Fungi</taxon>
        <taxon>Dikarya</taxon>
        <taxon>Basidiomycota</taxon>
        <taxon>Pucciniomycotina</taxon>
        <taxon>Microbotryomycetes</taxon>
        <taxon>Leucosporidiales</taxon>
        <taxon>Leucosporidium</taxon>
    </lineage>
</organism>
<dbReference type="AlphaFoldDB" id="A0A1Y2D476"/>
<dbReference type="InterPro" id="IPR008010">
    <property type="entry name" value="Tatp1"/>
</dbReference>
<dbReference type="GO" id="GO:0005789">
    <property type="term" value="C:endoplasmic reticulum membrane"/>
    <property type="evidence" value="ECO:0007669"/>
    <property type="project" value="TreeGrafter"/>
</dbReference>
<evidence type="ECO:0000313" key="9">
    <source>
        <dbReference type="Proteomes" id="UP000193467"/>
    </source>
</evidence>
<evidence type="ECO:0000256" key="3">
    <source>
        <dbReference type="ARBA" id="ARBA00022692"/>
    </source>
</evidence>
<keyword evidence="9" id="KW-1185">Reference proteome</keyword>
<protein>
    <submittedName>
        <fullName evidence="8">Eukaryotic membrane protein family-domain-containing protein</fullName>
    </submittedName>
</protein>
<feature type="transmembrane region" description="Helical" evidence="7">
    <location>
        <begin position="231"/>
        <end position="254"/>
    </location>
</feature>
<evidence type="ECO:0000256" key="2">
    <source>
        <dbReference type="ARBA" id="ARBA00008803"/>
    </source>
</evidence>
<evidence type="ECO:0000256" key="4">
    <source>
        <dbReference type="ARBA" id="ARBA00022989"/>
    </source>
</evidence>
<name>A0A1Y2D476_9BASI</name>
<dbReference type="STRING" id="106004.A0A1Y2D476"/>
<evidence type="ECO:0000313" key="8">
    <source>
        <dbReference type="EMBL" id="ORY54081.1"/>
    </source>
</evidence>
<feature type="compositionally biased region" description="Pro residues" evidence="6">
    <location>
        <begin position="45"/>
        <end position="62"/>
    </location>
</feature>
<feature type="compositionally biased region" description="Pro residues" evidence="6">
    <location>
        <begin position="74"/>
        <end position="85"/>
    </location>
</feature>
<keyword evidence="3 7" id="KW-0812">Transmembrane</keyword>
<feature type="transmembrane region" description="Helical" evidence="7">
    <location>
        <begin position="543"/>
        <end position="562"/>
    </location>
</feature>
<reference evidence="8 9" key="1">
    <citation type="submission" date="2016-07" db="EMBL/GenBank/DDBJ databases">
        <title>Pervasive Adenine N6-methylation of Active Genes in Fungi.</title>
        <authorList>
            <consortium name="DOE Joint Genome Institute"/>
            <person name="Mondo S.J."/>
            <person name="Dannebaum R.O."/>
            <person name="Kuo R.C."/>
            <person name="Labutti K."/>
            <person name="Haridas S."/>
            <person name="Kuo A."/>
            <person name="Salamov A."/>
            <person name="Ahrendt S.R."/>
            <person name="Lipzen A."/>
            <person name="Sullivan W."/>
            <person name="Andreopoulos W.B."/>
            <person name="Clum A."/>
            <person name="Lindquist E."/>
            <person name="Daum C."/>
            <person name="Ramamoorthy G.K."/>
            <person name="Gryganskyi A."/>
            <person name="Culley D."/>
            <person name="Magnuson J.K."/>
            <person name="James T.Y."/>
            <person name="O'Malley M.A."/>
            <person name="Stajich J.E."/>
            <person name="Spatafora J.W."/>
            <person name="Visel A."/>
            <person name="Grigoriev I.V."/>
        </authorList>
    </citation>
    <scope>NUCLEOTIDE SEQUENCE [LARGE SCALE GENOMIC DNA]</scope>
    <source>
        <strain evidence="8 9">62-1032</strain>
    </source>
</reference>
<evidence type="ECO:0000256" key="5">
    <source>
        <dbReference type="ARBA" id="ARBA00023136"/>
    </source>
</evidence>
<dbReference type="EMBL" id="MCGR01000101">
    <property type="protein sequence ID" value="ORY54081.1"/>
    <property type="molecule type" value="Genomic_DNA"/>
</dbReference>
<evidence type="ECO:0000256" key="7">
    <source>
        <dbReference type="SAM" id="Phobius"/>
    </source>
</evidence>
<dbReference type="FunCoup" id="A0A1Y2D476">
    <property type="interactions" value="58"/>
</dbReference>
<accession>A0A1Y2D476</accession>
<comment type="similarity">
    <text evidence="2">Belongs to the TAPT1 family.</text>
</comment>
<sequence>MAATRSLPDLGRTFTATEEDDLDPLVAPPSPTALASPKWSSPTSSPLPSPSPSPPLHPPETPRTPHFYPAISSPLPPAFPSPSPPRYLDQHDDPTPGDFEDARDSYDEGGPGTFSLHHPTRARSDYSIHSAPELETNHLIDPSFVHQHQVEVEEEQPGSPSPSSPRTTQRHLEGLQRLPYTLWDYLQEEVLAVEMDGEEGVKSERVTNFLTVPGEVEKIILFGVIICLDSFLYTFTILPLRLITAFFHLLANVYHNTLTRGRRRYLRLSHKCDLTKAAILAGTLFLLHRMTDASKMYHSVRGQDTIKLYVLFNVLEIADRLCCSFGQDLQDSLFSRQTLGRRTDGSHPHIRPIALFGLNLAYVVAHTLVLFYQLVTLNVAINSYSNALLTLLLSNQFVEIKGSVFKKFEKENLFQLTCADIVERFQLGIMLFIIALRNLIELSSTTSSSLFSILPSSFSLALTLPSLPSLSLLQTIFSPALIVLISECFVDWLKHAFITKFNHIRPKVYGRFIDVLCKDLVVGAGRRTSEPFVDQSPLVSRRLGFAALPLGCLVVRVISQAFEMLADDSSIDECAPEGGSKGGVGDWAAKAGGWVVLALVVLVGWACLIALKLLIGINLRAFASERWASMTEREGEDRLNDRKRPKIGVTAQEDTLDREATDLLRDNNFDAEDKSRKAWPHISRYDMIKSRLW</sequence>